<dbReference type="RefSeq" id="WP_191196322.1">
    <property type="nucleotide sequence ID" value="NZ_JACXYZ010000003.1"/>
</dbReference>
<evidence type="ECO:0000313" key="5">
    <source>
        <dbReference type="Proteomes" id="UP000618818"/>
    </source>
</evidence>
<evidence type="ECO:0000256" key="3">
    <source>
        <dbReference type="ARBA" id="ARBA00022691"/>
    </source>
</evidence>
<dbReference type="PANTHER" id="PTHR10509">
    <property type="entry name" value="O-METHYLTRANSFERASE-RELATED"/>
    <property type="match status" value="1"/>
</dbReference>
<evidence type="ECO:0000313" key="4">
    <source>
        <dbReference type="EMBL" id="MBD3926450.1"/>
    </source>
</evidence>
<evidence type="ECO:0000256" key="1">
    <source>
        <dbReference type="ARBA" id="ARBA00022603"/>
    </source>
</evidence>
<dbReference type="EMBL" id="JACXYZ010000003">
    <property type="protein sequence ID" value="MBD3926450.1"/>
    <property type="molecule type" value="Genomic_DNA"/>
</dbReference>
<sequence>MPNNTAPIKPASWTYAETFVAEDELLAAARSRAEEVGVAPVGPGVGAALRFLASVLDARAVVEIGTGTGVSGLWLLRGMRADGVLTTVDIEAEHQRLAKETFTEAGIPGNRARTIAGAGLDVLPRLTDGHYDLVFCDGDKREYAAYLKEALRLLRPGGVVAFDNALWHDRVADPAQRDEETVTIRDLGRTILEHEALVPVLLPVGDGLLAAKKEWAPEA</sequence>
<protein>
    <submittedName>
        <fullName evidence="4">O-methyltransferase</fullName>
    </submittedName>
</protein>
<dbReference type="PROSITE" id="PS51682">
    <property type="entry name" value="SAM_OMT_I"/>
    <property type="match status" value="1"/>
</dbReference>
<dbReference type="Pfam" id="PF01596">
    <property type="entry name" value="Methyltransf_3"/>
    <property type="match status" value="1"/>
</dbReference>
<dbReference type="SUPFAM" id="SSF53335">
    <property type="entry name" value="S-adenosyl-L-methionine-dependent methyltransferases"/>
    <property type="match status" value="1"/>
</dbReference>
<dbReference type="Proteomes" id="UP000618818">
    <property type="component" value="Unassembled WGS sequence"/>
</dbReference>
<keyword evidence="2" id="KW-0808">Transferase</keyword>
<comment type="caution">
    <text evidence="4">The sequence shown here is derived from an EMBL/GenBank/DDBJ whole genome shotgun (WGS) entry which is preliminary data.</text>
</comment>
<dbReference type="CDD" id="cd02440">
    <property type="entry name" value="AdoMet_MTases"/>
    <property type="match status" value="1"/>
</dbReference>
<dbReference type="InterPro" id="IPR050362">
    <property type="entry name" value="Cation-dep_OMT"/>
</dbReference>
<organism evidence="4 5">
    <name type="scientific">Nocardioides cavernae</name>
    <dbReference type="NCBI Taxonomy" id="1921566"/>
    <lineage>
        <taxon>Bacteria</taxon>
        <taxon>Bacillati</taxon>
        <taxon>Actinomycetota</taxon>
        <taxon>Actinomycetes</taxon>
        <taxon>Propionibacteriales</taxon>
        <taxon>Nocardioidaceae</taxon>
        <taxon>Nocardioides</taxon>
    </lineage>
</organism>
<dbReference type="Gene3D" id="3.40.50.150">
    <property type="entry name" value="Vaccinia Virus protein VP39"/>
    <property type="match status" value="1"/>
</dbReference>
<name>A0ABR8NE82_9ACTN</name>
<reference evidence="4 5" key="1">
    <citation type="submission" date="2020-09" db="EMBL/GenBank/DDBJ databases">
        <title>novel species in genus Nocardioides.</title>
        <authorList>
            <person name="Zhang G."/>
        </authorList>
    </citation>
    <scope>NUCLEOTIDE SEQUENCE [LARGE SCALE GENOMIC DNA]</scope>
    <source>
        <strain evidence="4 5">KCTC 39551</strain>
    </source>
</reference>
<keyword evidence="5" id="KW-1185">Reference proteome</keyword>
<keyword evidence="3" id="KW-0949">S-adenosyl-L-methionine</keyword>
<keyword evidence="1" id="KW-0489">Methyltransferase</keyword>
<proteinExistence type="predicted"/>
<accession>A0ABR8NE82</accession>
<dbReference type="InterPro" id="IPR029063">
    <property type="entry name" value="SAM-dependent_MTases_sf"/>
</dbReference>
<gene>
    <name evidence="4" type="ORF">IEZ26_17635</name>
</gene>
<evidence type="ECO:0000256" key="2">
    <source>
        <dbReference type="ARBA" id="ARBA00022679"/>
    </source>
</evidence>
<dbReference type="PANTHER" id="PTHR10509:SF85">
    <property type="entry name" value="O-METHYLTRANSFERASE RV1220C-RELATED"/>
    <property type="match status" value="1"/>
</dbReference>
<dbReference type="InterPro" id="IPR002935">
    <property type="entry name" value="SAM_O-MeTrfase"/>
</dbReference>